<name>A0A2P6RLU9_ROSCH</name>
<proteinExistence type="predicted"/>
<comment type="caution">
    <text evidence="1">The sequence shown here is derived from an EMBL/GenBank/DDBJ whole genome shotgun (WGS) entry which is preliminary data.</text>
</comment>
<dbReference type="Gramene" id="PRQ47408">
    <property type="protein sequence ID" value="PRQ47408"/>
    <property type="gene ID" value="RchiOBHm_Chr2g0099361"/>
</dbReference>
<keyword evidence="2" id="KW-1185">Reference proteome</keyword>
<dbReference type="EMBL" id="PDCK01000040">
    <property type="protein sequence ID" value="PRQ47408.1"/>
    <property type="molecule type" value="Genomic_DNA"/>
</dbReference>
<protein>
    <submittedName>
        <fullName evidence="1">Putative ClpP/crotonase-like domain-containing protein</fullName>
    </submittedName>
</protein>
<dbReference type="Proteomes" id="UP000238479">
    <property type="component" value="Chromosome 2"/>
</dbReference>
<gene>
    <name evidence="1" type="ORF">RchiOBHm_Chr2g0099361</name>
</gene>
<sequence>MMPLLPFLLGHSHQFFAPKSRPRLFSDLTSSSARSPVFTVTGFIAQPPPLLDSLISLAICRDSSASVLLIHNKGSKVFCAGADLKVSNPIITF</sequence>
<dbReference type="AlphaFoldDB" id="A0A2P6RLU9"/>
<reference evidence="1 2" key="1">
    <citation type="journal article" date="2018" name="Nat. Genet.">
        <title>The Rosa genome provides new insights in the design of modern roses.</title>
        <authorList>
            <person name="Bendahmane M."/>
        </authorList>
    </citation>
    <scope>NUCLEOTIDE SEQUENCE [LARGE SCALE GENOMIC DNA]</scope>
    <source>
        <strain evidence="2">cv. Old Blush</strain>
    </source>
</reference>
<accession>A0A2P6RLU9</accession>
<evidence type="ECO:0000313" key="1">
    <source>
        <dbReference type="EMBL" id="PRQ47408.1"/>
    </source>
</evidence>
<evidence type="ECO:0000313" key="2">
    <source>
        <dbReference type="Proteomes" id="UP000238479"/>
    </source>
</evidence>
<organism evidence="1 2">
    <name type="scientific">Rosa chinensis</name>
    <name type="common">China rose</name>
    <dbReference type="NCBI Taxonomy" id="74649"/>
    <lineage>
        <taxon>Eukaryota</taxon>
        <taxon>Viridiplantae</taxon>
        <taxon>Streptophyta</taxon>
        <taxon>Embryophyta</taxon>
        <taxon>Tracheophyta</taxon>
        <taxon>Spermatophyta</taxon>
        <taxon>Magnoliopsida</taxon>
        <taxon>eudicotyledons</taxon>
        <taxon>Gunneridae</taxon>
        <taxon>Pentapetalae</taxon>
        <taxon>rosids</taxon>
        <taxon>fabids</taxon>
        <taxon>Rosales</taxon>
        <taxon>Rosaceae</taxon>
        <taxon>Rosoideae</taxon>
        <taxon>Rosoideae incertae sedis</taxon>
        <taxon>Rosa</taxon>
    </lineage>
</organism>